<feature type="region of interest" description="Disordered" evidence="1">
    <location>
        <begin position="66"/>
        <end position="85"/>
    </location>
</feature>
<dbReference type="Proteomes" id="UP000886047">
    <property type="component" value="Unassembled WGS sequence"/>
</dbReference>
<name>A0A831LSM6_9BACT</name>
<gene>
    <name evidence="2" type="ORF">ENN90_11160</name>
</gene>
<reference evidence="2" key="1">
    <citation type="journal article" date="2020" name="mSystems">
        <title>Genome- and Community-Level Interaction Insights into Carbon Utilization and Element Cycling Functions of Hydrothermarchaeota in Hydrothermal Sediment.</title>
        <authorList>
            <person name="Zhou Z."/>
            <person name="Liu Y."/>
            <person name="Xu W."/>
            <person name="Pan J."/>
            <person name="Luo Z.H."/>
            <person name="Li M."/>
        </authorList>
    </citation>
    <scope>NUCLEOTIDE SEQUENCE [LARGE SCALE GENOMIC DNA]</scope>
    <source>
        <strain evidence="2">SpSt-1217</strain>
    </source>
</reference>
<organism evidence="2">
    <name type="scientific">Mariniphaga anaerophila</name>
    <dbReference type="NCBI Taxonomy" id="1484053"/>
    <lineage>
        <taxon>Bacteria</taxon>
        <taxon>Pseudomonadati</taxon>
        <taxon>Bacteroidota</taxon>
        <taxon>Bacteroidia</taxon>
        <taxon>Marinilabiliales</taxon>
        <taxon>Prolixibacteraceae</taxon>
        <taxon>Mariniphaga</taxon>
    </lineage>
</organism>
<evidence type="ECO:0000313" key="2">
    <source>
        <dbReference type="EMBL" id="HDR52157.1"/>
    </source>
</evidence>
<dbReference type="EMBL" id="DSDK01000613">
    <property type="protein sequence ID" value="HDR52157.1"/>
    <property type="molecule type" value="Genomic_DNA"/>
</dbReference>
<comment type="caution">
    <text evidence="2">The sequence shown here is derived from an EMBL/GenBank/DDBJ whole genome shotgun (WGS) entry which is preliminary data.</text>
</comment>
<evidence type="ECO:0000256" key="1">
    <source>
        <dbReference type="SAM" id="MobiDB-lite"/>
    </source>
</evidence>
<accession>A0A831LSM6</accession>
<sequence>MKVSWQVTGIRNDAYARKHRIQVEIPKEEQERGKYLFPDEHNVPESMGIHYEEHQKLIELQKEMKTDLPKVQAGRRDNLNEPIEH</sequence>
<proteinExistence type="predicted"/>
<dbReference type="AlphaFoldDB" id="A0A831LSM6"/>
<protein>
    <submittedName>
        <fullName evidence="2">Uncharacterized protein</fullName>
    </submittedName>
</protein>